<feature type="compositionally biased region" description="Pro residues" evidence="5">
    <location>
        <begin position="57"/>
        <end position="67"/>
    </location>
</feature>
<evidence type="ECO:0000256" key="3">
    <source>
        <dbReference type="ARBA" id="ARBA00022741"/>
    </source>
</evidence>
<feature type="compositionally biased region" description="Pro residues" evidence="5">
    <location>
        <begin position="25"/>
        <end position="34"/>
    </location>
</feature>
<keyword evidence="8" id="KW-1185">Reference proteome</keyword>
<dbReference type="PANTHER" id="PTHR23077:SF171">
    <property type="entry name" value="NUCLEAR VALOSIN-CONTAINING PROTEIN-LIKE"/>
    <property type="match status" value="1"/>
</dbReference>
<feature type="compositionally biased region" description="Basic and acidic residues" evidence="5">
    <location>
        <begin position="699"/>
        <end position="708"/>
    </location>
</feature>
<dbReference type="SUPFAM" id="SSF52540">
    <property type="entry name" value="P-loop containing nucleoside triphosphate hydrolases"/>
    <property type="match status" value="2"/>
</dbReference>
<evidence type="ECO:0000256" key="4">
    <source>
        <dbReference type="ARBA" id="ARBA00022840"/>
    </source>
</evidence>
<name>A0A165E078_9BASI</name>
<dbReference type="InterPro" id="IPR003960">
    <property type="entry name" value="ATPase_AAA_CS"/>
</dbReference>
<dbReference type="FunCoup" id="A0A165E078">
    <property type="interactions" value="728"/>
</dbReference>
<dbReference type="InterPro" id="IPR003959">
    <property type="entry name" value="ATPase_AAA_core"/>
</dbReference>
<dbReference type="Proteomes" id="UP000076842">
    <property type="component" value="Unassembled WGS sequence"/>
</dbReference>
<dbReference type="InterPro" id="IPR003593">
    <property type="entry name" value="AAA+_ATPase"/>
</dbReference>
<dbReference type="InterPro" id="IPR027417">
    <property type="entry name" value="P-loop_NTPase"/>
</dbReference>
<dbReference type="EMBL" id="KV424027">
    <property type="protein sequence ID" value="KZT53839.1"/>
    <property type="molecule type" value="Genomic_DNA"/>
</dbReference>
<dbReference type="InterPro" id="IPR041569">
    <property type="entry name" value="AAA_lid_3"/>
</dbReference>
<evidence type="ECO:0000313" key="8">
    <source>
        <dbReference type="Proteomes" id="UP000076842"/>
    </source>
</evidence>
<dbReference type="Gene3D" id="1.10.8.60">
    <property type="match status" value="2"/>
</dbReference>
<dbReference type="GO" id="GO:1990275">
    <property type="term" value="F:preribosome binding"/>
    <property type="evidence" value="ECO:0007669"/>
    <property type="project" value="TreeGrafter"/>
</dbReference>
<dbReference type="GO" id="GO:0042254">
    <property type="term" value="P:ribosome biogenesis"/>
    <property type="evidence" value="ECO:0007669"/>
    <property type="project" value="TreeGrafter"/>
</dbReference>
<evidence type="ECO:0000256" key="1">
    <source>
        <dbReference type="ARBA" id="ARBA00006914"/>
    </source>
</evidence>
<proteinExistence type="inferred from homology"/>
<keyword evidence="3" id="KW-0547">Nucleotide-binding</keyword>
<dbReference type="Pfam" id="PF00004">
    <property type="entry name" value="AAA"/>
    <property type="match status" value="2"/>
</dbReference>
<dbReference type="AlphaFoldDB" id="A0A165E078"/>
<feature type="compositionally biased region" description="Pro residues" evidence="5">
    <location>
        <begin position="112"/>
        <end position="122"/>
    </location>
</feature>
<dbReference type="STRING" id="1353952.A0A165E078"/>
<evidence type="ECO:0000259" key="6">
    <source>
        <dbReference type="SMART" id="SM00382"/>
    </source>
</evidence>
<evidence type="ECO:0000256" key="2">
    <source>
        <dbReference type="ARBA" id="ARBA00022737"/>
    </source>
</evidence>
<dbReference type="GO" id="GO:0005634">
    <property type="term" value="C:nucleus"/>
    <property type="evidence" value="ECO:0007669"/>
    <property type="project" value="TreeGrafter"/>
</dbReference>
<protein>
    <submittedName>
        <fullName evidence="7">AAA-domain-containing protein</fullName>
    </submittedName>
</protein>
<dbReference type="GO" id="GO:0003723">
    <property type="term" value="F:RNA binding"/>
    <property type="evidence" value="ECO:0007669"/>
    <property type="project" value="TreeGrafter"/>
</dbReference>
<dbReference type="InterPro" id="IPR050168">
    <property type="entry name" value="AAA_ATPase_domain"/>
</dbReference>
<dbReference type="GO" id="GO:0016887">
    <property type="term" value="F:ATP hydrolysis activity"/>
    <property type="evidence" value="ECO:0007669"/>
    <property type="project" value="InterPro"/>
</dbReference>
<organism evidence="7 8">
    <name type="scientific">Calocera cornea HHB12733</name>
    <dbReference type="NCBI Taxonomy" id="1353952"/>
    <lineage>
        <taxon>Eukaryota</taxon>
        <taxon>Fungi</taxon>
        <taxon>Dikarya</taxon>
        <taxon>Basidiomycota</taxon>
        <taxon>Agaricomycotina</taxon>
        <taxon>Dacrymycetes</taxon>
        <taxon>Dacrymycetales</taxon>
        <taxon>Dacrymycetaceae</taxon>
        <taxon>Calocera</taxon>
    </lineage>
</organism>
<dbReference type="Gene3D" id="3.40.50.300">
    <property type="entry name" value="P-loop containing nucleotide triphosphate hydrolases"/>
    <property type="match status" value="2"/>
</dbReference>
<dbReference type="Pfam" id="PF17862">
    <property type="entry name" value="AAA_lid_3"/>
    <property type="match status" value="2"/>
</dbReference>
<feature type="region of interest" description="Disordered" evidence="5">
    <location>
        <begin position="681"/>
        <end position="708"/>
    </location>
</feature>
<keyword evidence="2" id="KW-0677">Repeat</keyword>
<dbReference type="OrthoDB" id="27435at2759"/>
<feature type="domain" description="AAA+ ATPase" evidence="6">
    <location>
        <begin position="478"/>
        <end position="614"/>
    </location>
</feature>
<evidence type="ECO:0000256" key="5">
    <source>
        <dbReference type="SAM" id="MobiDB-lite"/>
    </source>
</evidence>
<feature type="region of interest" description="Disordered" evidence="5">
    <location>
        <begin position="751"/>
        <end position="772"/>
    </location>
</feature>
<keyword evidence="4" id="KW-0067">ATP-binding</keyword>
<gene>
    <name evidence="7" type="ORF">CALCODRAFT_439552</name>
</gene>
<dbReference type="FunFam" id="3.40.50.300:FF:000018">
    <property type="entry name" value="Cell division control 48"/>
    <property type="match status" value="1"/>
</dbReference>
<dbReference type="PROSITE" id="PS00674">
    <property type="entry name" value="AAA"/>
    <property type="match status" value="1"/>
</dbReference>
<feature type="compositionally biased region" description="Polar residues" evidence="5">
    <location>
        <begin position="1"/>
        <end position="24"/>
    </location>
</feature>
<dbReference type="SMART" id="SM00382">
    <property type="entry name" value="AAA"/>
    <property type="match status" value="2"/>
</dbReference>
<dbReference type="PANTHER" id="PTHR23077">
    <property type="entry name" value="AAA-FAMILY ATPASE"/>
    <property type="match status" value="1"/>
</dbReference>
<reference evidence="7 8" key="1">
    <citation type="journal article" date="2016" name="Mol. Biol. Evol.">
        <title>Comparative Genomics of Early-Diverging Mushroom-Forming Fungi Provides Insights into the Origins of Lignocellulose Decay Capabilities.</title>
        <authorList>
            <person name="Nagy L.G."/>
            <person name="Riley R."/>
            <person name="Tritt A."/>
            <person name="Adam C."/>
            <person name="Daum C."/>
            <person name="Floudas D."/>
            <person name="Sun H."/>
            <person name="Yadav J.S."/>
            <person name="Pangilinan J."/>
            <person name="Larsson K.H."/>
            <person name="Matsuura K."/>
            <person name="Barry K."/>
            <person name="Labutti K."/>
            <person name="Kuo R."/>
            <person name="Ohm R.A."/>
            <person name="Bhattacharya S.S."/>
            <person name="Shirouzu T."/>
            <person name="Yoshinaga Y."/>
            <person name="Martin F.M."/>
            <person name="Grigoriev I.V."/>
            <person name="Hibbett D.S."/>
        </authorList>
    </citation>
    <scope>NUCLEOTIDE SEQUENCE [LARGE SCALE GENOMIC DNA]</scope>
    <source>
        <strain evidence="7 8">HHB12733</strain>
    </source>
</reference>
<feature type="region of interest" description="Disordered" evidence="5">
    <location>
        <begin position="1"/>
        <end position="129"/>
    </location>
</feature>
<comment type="similarity">
    <text evidence="1">Belongs to the AAA ATPase family.</text>
</comment>
<dbReference type="FunFam" id="3.40.50.300:FF:000365">
    <property type="entry name" value="Ribosome biogenesis ATPase RIX7"/>
    <property type="match status" value="1"/>
</dbReference>
<dbReference type="GO" id="GO:0005524">
    <property type="term" value="F:ATP binding"/>
    <property type="evidence" value="ECO:0007669"/>
    <property type="project" value="UniProtKB-KW"/>
</dbReference>
<sequence>MALNSSVTGLWTSHRQRSKLNLNSVPPPTPPSLPTAPTDELLPVPDLLPTERTDAPPTAPTTPPSQPLSPLLESADPSSTSVPLSIDAVISSPRKRPAPASKASTSKRSKPTPVPERPPPPTRLSQLGGVQPQIDQLLRAIGRPLRFPELYLRLGTKPPRGVLLHGPPGCGKTMLANAVAGELGVPFIPVSAPSVVAGTSGESEKALRGYFDEAAKLAPCILFFDEIDAITPKRDNAQREMERRIVAQLLTCMDEMSWEKLDNKPVIFIAATNRPDSIDPALRRPGRFDLEIEMPIPDEAAREQILRVQAEKLTLSGDVDFRMLAKLTPGFVGADLEALMTSAGECAADRIFHALSLAPTFPVYPALEGAPEGDISMDDAPLVPVPETAIVPTFSSVFFSIPNPLPAEALANLSLTPADFLTAIPLITPSSKREGFPSPPSTSWSDIGALHGVREELHMAIVQPIRRPEVFKRLGISAPRGVLLWGPPGNGKTMLARAVASEGRAGFIAVKGPELLNKYVGESERSVRAVFARARASSPCVIFFDEIDALVPRRSDKLSEASTNIVNTLLTELDGLSERKAIYVIGATNRPDMIDPALLRPGRFDKLLYVDLPKGLERVEIGRTVVNREQVPVRGGLLGDDWRGVEELLASDRADGMSGADIAALVTEAATTALRDALGQAMHHSHGEDDLHGPSTEQSLREQAEAESIHVERRHFEEAFNNVGRSVGEGMRRRYEALRRKFEGVRVRGKGIEDEKENISLDDESNTADAGA</sequence>
<feature type="domain" description="AAA+ ATPase" evidence="6">
    <location>
        <begin position="158"/>
        <end position="298"/>
    </location>
</feature>
<dbReference type="InParanoid" id="A0A165E078"/>
<evidence type="ECO:0000313" key="7">
    <source>
        <dbReference type="EMBL" id="KZT53839.1"/>
    </source>
</evidence>
<accession>A0A165E078</accession>